<organism evidence="1 2">
    <name type="scientific">Pyrenophora seminiperda CCB06</name>
    <dbReference type="NCBI Taxonomy" id="1302712"/>
    <lineage>
        <taxon>Eukaryota</taxon>
        <taxon>Fungi</taxon>
        <taxon>Dikarya</taxon>
        <taxon>Ascomycota</taxon>
        <taxon>Pezizomycotina</taxon>
        <taxon>Dothideomycetes</taxon>
        <taxon>Pleosporomycetidae</taxon>
        <taxon>Pleosporales</taxon>
        <taxon>Pleosporineae</taxon>
        <taxon>Pleosporaceae</taxon>
        <taxon>Pyrenophora</taxon>
    </lineage>
</organism>
<reference evidence="1 2" key="1">
    <citation type="journal article" date="2014" name="PLoS ONE">
        <title>De novo Genome Assembly of the Fungal Plant Pathogen Pyrenophora semeniperda.</title>
        <authorList>
            <person name="Soliai M.M."/>
            <person name="Meyer S.E."/>
            <person name="Udall J.A."/>
            <person name="Elzinga D.E."/>
            <person name="Hermansen R.A."/>
            <person name="Bodily P.M."/>
            <person name="Hart A.A."/>
            <person name="Coleman C.E."/>
        </authorList>
    </citation>
    <scope>NUCLEOTIDE SEQUENCE [LARGE SCALE GENOMIC DNA]</scope>
    <source>
        <strain evidence="1 2">CCB06</strain>
        <tissue evidence="1">Mycelium</tissue>
    </source>
</reference>
<dbReference type="OrthoDB" id="3798261at2759"/>
<dbReference type="EMBL" id="KE747833">
    <property type="protein sequence ID" value="RMZ72402.1"/>
    <property type="molecule type" value="Genomic_DNA"/>
</dbReference>
<sequence>MGLLNLDGAESGVFCQECLYITGKDRNHAWDVLGHGRDCEACKQRRRQDWHDRKPGYYFHIRRDYSLVLPGGSDIHVPT</sequence>
<name>A0A3M7MD59_9PLEO</name>
<dbReference type="AlphaFoldDB" id="A0A3M7MD59"/>
<proteinExistence type="predicted"/>
<evidence type="ECO:0000313" key="2">
    <source>
        <dbReference type="Proteomes" id="UP000265663"/>
    </source>
</evidence>
<dbReference type="Proteomes" id="UP000265663">
    <property type="component" value="Unassembled WGS sequence"/>
</dbReference>
<gene>
    <name evidence="1" type="ORF">GMOD_00007379</name>
</gene>
<accession>A0A3M7MD59</accession>
<evidence type="ECO:0000313" key="1">
    <source>
        <dbReference type="EMBL" id="RMZ72402.1"/>
    </source>
</evidence>
<protein>
    <submittedName>
        <fullName evidence="1">Uncharacterized protein</fullName>
    </submittedName>
</protein>
<keyword evidence="2" id="KW-1185">Reference proteome</keyword>